<evidence type="ECO:0000313" key="1">
    <source>
        <dbReference type="EMBL" id="EFM12477.1"/>
    </source>
</evidence>
<organism evidence="1 2">
    <name type="scientific">Paenibacillus curdlanolyticus YK9</name>
    <dbReference type="NCBI Taxonomy" id="717606"/>
    <lineage>
        <taxon>Bacteria</taxon>
        <taxon>Bacillati</taxon>
        <taxon>Bacillota</taxon>
        <taxon>Bacilli</taxon>
        <taxon>Bacillales</taxon>
        <taxon>Paenibacillaceae</taxon>
        <taxon>Paenibacillus</taxon>
    </lineage>
</organism>
<protein>
    <recommendedName>
        <fullName evidence="3">FG-GAP repeat protein</fullName>
    </recommendedName>
</protein>
<dbReference type="eggNOG" id="ENOG502Z8AS">
    <property type="taxonomic scope" value="Bacteria"/>
</dbReference>
<gene>
    <name evidence="1" type="ORF">PaecuDRAFT_1157</name>
</gene>
<accession>E0I685</accession>
<proteinExistence type="predicted"/>
<reference evidence="1 2" key="1">
    <citation type="submission" date="2010-07" db="EMBL/GenBank/DDBJ databases">
        <title>The draft genome of Paenibacillus curdlanolyticus YK9.</title>
        <authorList>
            <consortium name="US DOE Joint Genome Institute (JGI-PGF)"/>
            <person name="Lucas S."/>
            <person name="Copeland A."/>
            <person name="Lapidus A."/>
            <person name="Cheng J.-F."/>
            <person name="Bruce D."/>
            <person name="Goodwin L."/>
            <person name="Pitluck S."/>
            <person name="Land M.L."/>
            <person name="Hauser L."/>
            <person name="Chang Y.-J."/>
            <person name="Jeffries C."/>
            <person name="Anderson I.J."/>
            <person name="Johnson E."/>
            <person name="Loganathan U."/>
            <person name="Mulhopadhyay B."/>
            <person name="Kyrpides N."/>
            <person name="Woyke T.J."/>
        </authorList>
    </citation>
    <scope>NUCLEOTIDE SEQUENCE [LARGE SCALE GENOMIC DNA]</scope>
    <source>
        <strain evidence="1 2">YK9</strain>
    </source>
</reference>
<evidence type="ECO:0008006" key="3">
    <source>
        <dbReference type="Google" id="ProtNLM"/>
    </source>
</evidence>
<dbReference type="SUPFAM" id="SSF69318">
    <property type="entry name" value="Integrin alpha N-terminal domain"/>
    <property type="match status" value="1"/>
</dbReference>
<dbReference type="Proteomes" id="UP000005387">
    <property type="component" value="Unassembled WGS sequence"/>
</dbReference>
<dbReference type="InterPro" id="IPR028994">
    <property type="entry name" value="Integrin_alpha_N"/>
</dbReference>
<keyword evidence="2" id="KW-1185">Reference proteome</keyword>
<sequence length="269" mass="30413">MCRYRVFDYVKGMDQLYRQYQDFTYDTYGNYTQSRSIALLDRKQGDVNGDGIVDTVYLYGNTTDGNFADQITLLIQDGRSHKTTTVNLPNNAGYNARLFLGDFTKDHVNDILVSIDSGGSGGYGIFYIYSFKNNVLHELFNFEKYNNAHKFKVNYENDYKVSVSSPQLDVLFTIDISNKGHDYLSQFYNPNGKLKQPLQGEVLALGALYPIVTNTKSTSYDLLAFQRIIGTTNSDTLGYVENQLAWNGSQFKSARLSVAIPGTKLISHF</sequence>
<dbReference type="AlphaFoldDB" id="E0I685"/>
<dbReference type="EMBL" id="AEDD01000002">
    <property type="protein sequence ID" value="EFM12477.1"/>
    <property type="molecule type" value="Genomic_DNA"/>
</dbReference>
<dbReference type="STRING" id="717606.PaecuDRAFT_1157"/>
<name>E0I685_9BACL</name>
<evidence type="ECO:0000313" key="2">
    <source>
        <dbReference type="Proteomes" id="UP000005387"/>
    </source>
</evidence>